<organism evidence="1 2">
    <name type="scientific">Methylocystis rosea</name>
    <dbReference type="NCBI Taxonomy" id="173366"/>
    <lineage>
        <taxon>Bacteria</taxon>
        <taxon>Pseudomonadati</taxon>
        <taxon>Pseudomonadota</taxon>
        <taxon>Alphaproteobacteria</taxon>
        <taxon>Hyphomicrobiales</taxon>
        <taxon>Methylocystaceae</taxon>
        <taxon>Methylocystis</taxon>
    </lineage>
</organism>
<dbReference type="Pfam" id="PF08003">
    <property type="entry name" value="Methyltransf_9"/>
    <property type="match status" value="1"/>
</dbReference>
<dbReference type="Proteomes" id="UP000273982">
    <property type="component" value="Chromosome"/>
</dbReference>
<dbReference type="KEGG" id="mros:EHO51_02735"/>
<sequence length="279" mass="31876">MDVQDAASREALQKEIDAIHWYHEFDFGNGLRALSVSQADDHRRIWRFIESELDKIDFAGKSVLEIGCWDGFWSFYAERRGAKRVVATDDVSQNWASGAGLRLAKKLLKSNVEINQNVSIYEASKLNETFDIIICLGVYYHLVDPFAGFAEVRHLMHEGSIAIFEGDATLELRPDTFYWDMSDSSKSCFVPTQWGLNHMLKTTYMDVVAQSWMRPPPAFKVNVDPAHLFGFTGALDPSGFPPLKHRERILTVVKPFSGENPLHPYKPPFNLAKFDTRWK</sequence>
<dbReference type="RefSeq" id="WP_124737597.1">
    <property type="nucleotide sequence ID" value="NZ_CP034086.1"/>
</dbReference>
<dbReference type="Gene3D" id="3.40.50.150">
    <property type="entry name" value="Vaccinia Virus protein VP39"/>
    <property type="match status" value="1"/>
</dbReference>
<dbReference type="SUPFAM" id="SSF53335">
    <property type="entry name" value="S-adenosyl-L-methionine-dependent methyltransferases"/>
    <property type="match status" value="1"/>
</dbReference>
<evidence type="ECO:0000313" key="1">
    <source>
        <dbReference type="EMBL" id="AZG75738.1"/>
    </source>
</evidence>
<dbReference type="AlphaFoldDB" id="A0A3G8M478"/>
<reference evidence="1 2" key="1">
    <citation type="submission" date="2018-11" db="EMBL/GenBank/DDBJ databases">
        <title>Genome squencing of methanotrophic bacteria isolated from alkaline groundwater in Korea.</title>
        <authorList>
            <person name="Nguyen L.N."/>
        </authorList>
    </citation>
    <scope>NUCLEOTIDE SEQUENCE [LARGE SCALE GENOMIC DNA]</scope>
    <source>
        <strain evidence="1 2">GW6</strain>
    </source>
</reference>
<dbReference type="InterPro" id="IPR027555">
    <property type="entry name" value="Mo5U34_MeTrfas-like"/>
</dbReference>
<protein>
    <submittedName>
        <fullName evidence="1">DUF1698 domain-containing protein</fullName>
    </submittedName>
</protein>
<dbReference type="EMBL" id="CP034086">
    <property type="protein sequence ID" value="AZG75738.1"/>
    <property type="molecule type" value="Genomic_DNA"/>
</dbReference>
<evidence type="ECO:0000313" key="2">
    <source>
        <dbReference type="Proteomes" id="UP000273982"/>
    </source>
</evidence>
<proteinExistence type="predicted"/>
<gene>
    <name evidence="1" type="ORF">EHO51_02735</name>
</gene>
<name>A0A3G8M478_9HYPH</name>
<accession>A0A3G8M478</accession>
<dbReference type="CDD" id="cd02440">
    <property type="entry name" value="AdoMet_MTases"/>
    <property type="match status" value="1"/>
</dbReference>
<dbReference type="InterPro" id="IPR029063">
    <property type="entry name" value="SAM-dependent_MTases_sf"/>
</dbReference>